<name>X0XG04_9ZZZZ</name>
<organism evidence="1">
    <name type="scientific">marine sediment metagenome</name>
    <dbReference type="NCBI Taxonomy" id="412755"/>
    <lineage>
        <taxon>unclassified sequences</taxon>
        <taxon>metagenomes</taxon>
        <taxon>ecological metagenomes</taxon>
    </lineage>
</organism>
<gene>
    <name evidence="1" type="ORF">S01H1_49641</name>
</gene>
<evidence type="ECO:0000313" key="1">
    <source>
        <dbReference type="EMBL" id="GAG23876.1"/>
    </source>
</evidence>
<accession>X0XG04</accession>
<dbReference type="AlphaFoldDB" id="X0XG04"/>
<comment type="caution">
    <text evidence="1">The sequence shown here is derived from an EMBL/GenBank/DDBJ whole genome shotgun (WGS) entry which is preliminary data.</text>
</comment>
<dbReference type="EMBL" id="BARS01031943">
    <property type="protein sequence ID" value="GAG23876.1"/>
    <property type="molecule type" value="Genomic_DNA"/>
</dbReference>
<proteinExistence type="predicted"/>
<reference evidence="1" key="1">
    <citation type="journal article" date="2014" name="Front. Microbiol.">
        <title>High frequency of phylogenetically diverse reductive dehalogenase-homologous genes in deep subseafloor sedimentary metagenomes.</title>
        <authorList>
            <person name="Kawai M."/>
            <person name="Futagami T."/>
            <person name="Toyoda A."/>
            <person name="Takaki Y."/>
            <person name="Nishi S."/>
            <person name="Hori S."/>
            <person name="Arai W."/>
            <person name="Tsubouchi T."/>
            <person name="Morono Y."/>
            <person name="Uchiyama I."/>
            <person name="Ito T."/>
            <person name="Fujiyama A."/>
            <person name="Inagaki F."/>
            <person name="Takami H."/>
        </authorList>
    </citation>
    <scope>NUCLEOTIDE SEQUENCE</scope>
    <source>
        <strain evidence="1">Expedition CK06-06</strain>
    </source>
</reference>
<protein>
    <submittedName>
        <fullName evidence="1">Uncharacterized protein</fullName>
    </submittedName>
</protein>
<sequence length="150" mass="17421">MASKTGLTKRMRTCMRSLGESFEYFDYTPVYFCLCAKTPAEKQKVRQAMWDFKQRGEVQDDGCGLFKYNPDWKHGRHSPVRKKIIKAMYLHPVFTVADIQGHTESEGRNYIDRIVARLIQGGHLAARGILRGQRILRVVDRERFRVEVVG</sequence>